<sequence length="179" mass="20089">MFNPIIALSYISSGFFMKISDDEYDEKNNKILAIIFGIVCGAFTALASSMSTDAACIFIAILIGNILAQKVDGIHHVVTMLSFLIVLVFLGLPAFSRPSILVVMICVAGALIDEKGNDNEILYEKSKFLMYFFDYRFALKVVILALALFGLVDIWTFVYFLCFEIAYEIARVLFEKFIL</sequence>
<evidence type="ECO:0000256" key="1">
    <source>
        <dbReference type="SAM" id="Phobius"/>
    </source>
</evidence>
<organism evidence="2 3">
    <name type="scientific">Methanobrevibacter ruminantium (strain ATCC 35063 / DSM 1093 / JCM 13430 / OCM 146 / M1)</name>
    <name type="common">Methanobacterium ruminantium</name>
    <dbReference type="NCBI Taxonomy" id="634498"/>
    <lineage>
        <taxon>Archaea</taxon>
        <taxon>Methanobacteriati</taxon>
        <taxon>Methanobacteriota</taxon>
        <taxon>Methanomada group</taxon>
        <taxon>Methanobacteria</taxon>
        <taxon>Methanobacteriales</taxon>
        <taxon>Methanobacteriaceae</taxon>
        <taxon>Methanobrevibacter</taxon>
    </lineage>
</organism>
<accession>D3E2Z4</accession>
<reference evidence="2 3" key="1">
    <citation type="journal article" date="2010" name="PLoS ONE">
        <title>The genome sequence of the rumen methanogen Methanobrevibacter ruminantium reveals new possibilities for controlling ruminant methane emissions.</title>
        <authorList>
            <person name="Leahy S.C."/>
            <person name="Kelly W.J."/>
            <person name="Altermann E."/>
            <person name="Ronimus R.S."/>
            <person name="Yeoman C.J."/>
            <person name="Pacheco D.M."/>
            <person name="Li D."/>
            <person name="Kong Z."/>
            <person name="McTavish S."/>
            <person name="Sang C."/>
            <person name="Lambie S.C."/>
            <person name="Janssen P.H."/>
            <person name="Dey D."/>
            <person name="Attwood G.T."/>
        </authorList>
    </citation>
    <scope>NUCLEOTIDE SEQUENCE [LARGE SCALE GENOMIC DNA]</scope>
    <source>
        <strain evidence="3">ATCC 35063 / DSM 1093 / JCM 13430 / OCM 146 / M1</strain>
    </source>
</reference>
<keyword evidence="1" id="KW-0812">Transmembrane</keyword>
<dbReference type="STRING" id="634498.mru_1054"/>
<name>D3E2Z4_METRM</name>
<dbReference type="eggNOG" id="arCOG06453">
    <property type="taxonomic scope" value="Archaea"/>
</dbReference>
<keyword evidence="1" id="KW-1133">Transmembrane helix</keyword>
<evidence type="ECO:0000313" key="3">
    <source>
        <dbReference type="Proteomes" id="UP000008680"/>
    </source>
</evidence>
<feature type="transmembrane region" description="Helical" evidence="1">
    <location>
        <begin position="31"/>
        <end position="62"/>
    </location>
</feature>
<dbReference type="KEGG" id="mru:mru_1054"/>
<dbReference type="PATRIC" id="fig|634498.28.peg.1054"/>
<feature type="transmembrane region" description="Helical" evidence="1">
    <location>
        <begin position="137"/>
        <end position="161"/>
    </location>
</feature>
<dbReference type="GeneID" id="8770706"/>
<keyword evidence="1" id="KW-0472">Membrane</keyword>
<dbReference type="Proteomes" id="UP000008680">
    <property type="component" value="Chromosome"/>
</dbReference>
<dbReference type="HOGENOM" id="CLU_118894_0_0_2"/>
<protein>
    <submittedName>
        <fullName evidence="2">Uncharacterized protein</fullName>
    </submittedName>
</protein>
<keyword evidence="3" id="KW-1185">Reference proteome</keyword>
<dbReference type="RefSeq" id="WP_012955855.1">
    <property type="nucleotide sequence ID" value="NC_013790.1"/>
</dbReference>
<feature type="transmembrane region" description="Helical" evidence="1">
    <location>
        <begin position="74"/>
        <end position="92"/>
    </location>
</feature>
<evidence type="ECO:0000313" key="2">
    <source>
        <dbReference type="EMBL" id="ADC46905.1"/>
    </source>
</evidence>
<dbReference type="EMBL" id="CP001719">
    <property type="protein sequence ID" value="ADC46905.1"/>
    <property type="molecule type" value="Genomic_DNA"/>
</dbReference>
<proteinExistence type="predicted"/>
<gene>
    <name evidence="2" type="ordered locus">mru_1054</name>
</gene>
<dbReference type="AlphaFoldDB" id="D3E2Z4"/>